<dbReference type="GO" id="GO:0000049">
    <property type="term" value="F:tRNA binding"/>
    <property type="evidence" value="ECO:0007669"/>
    <property type="project" value="InterPro"/>
</dbReference>
<dbReference type="PANTHER" id="PTHR20882:SF14">
    <property type="entry name" value="CYTOPLASMIC TRNA 2-THIOLATION PROTEIN 2"/>
    <property type="match status" value="1"/>
</dbReference>
<dbReference type="GO" id="GO:0016779">
    <property type="term" value="F:nucleotidyltransferase activity"/>
    <property type="evidence" value="ECO:0007669"/>
    <property type="project" value="UniProtKB-UniRule"/>
</dbReference>
<dbReference type="InterPro" id="IPR014729">
    <property type="entry name" value="Rossmann-like_a/b/a_fold"/>
</dbReference>
<dbReference type="Proteomes" id="UP000029867">
    <property type="component" value="Unassembled WGS sequence"/>
</dbReference>
<reference evidence="5" key="2">
    <citation type="submission" date="2014-08" db="EMBL/GenBank/DDBJ databases">
        <title>Exploiting Issatchenkia orientalis SD108 for Succinic Acid Production.</title>
        <authorList>
            <person name="Xiao H."/>
            <person name="Shao Z."/>
            <person name="Jiang Y."/>
            <person name="Dole S."/>
            <person name="Zhao H."/>
        </authorList>
    </citation>
    <scope>NUCLEOTIDE SEQUENCE [LARGE SCALE GENOMIC DNA]</scope>
    <source>
        <strain evidence="5">SD108</strain>
    </source>
</reference>
<comment type="similarity">
    <text evidence="3">Belongs to the CTU2/NCS2 family.</text>
</comment>
<dbReference type="EMBL" id="CP028774">
    <property type="protein sequence ID" value="AWU74998.1"/>
    <property type="molecule type" value="Genomic_DNA"/>
</dbReference>
<name>A0A099P2B0_PICKU</name>
<dbReference type="GO" id="GO:0016783">
    <property type="term" value="F:sulfurtransferase activity"/>
    <property type="evidence" value="ECO:0007669"/>
    <property type="project" value="TreeGrafter"/>
</dbReference>
<evidence type="ECO:0000313" key="6">
    <source>
        <dbReference type="Proteomes" id="UP000029867"/>
    </source>
</evidence>
<keyword evidence="7" id="KW-1185">Reference proteome</keyword>
<organism evidence="5 6">
    <name type="scientific">Pichia kudriavzevii</name>
    <name type="common">Yeast</name>
    <name type="synonym">Issatchenkia orientalis</name>
    <dbReference type="NCBI Taxonomy" id="4909"/>
    <lineage>
        <taxon>Eukaryota</taxon>
        <taxon>Fungi</taxon>
        <taxon>Dikarya</taxon>
        <taxon>Ascomycota</taxon>
        <taxon>Saccharomycotina</taxon>
        <taxon>Pichiomycetes</taxon>
        <taxon>Pichiales</taxon>
        <taxon>Pichiaceae</taxon>
        <taxon>Pichia</taxon>
    </lineage>
</organism>
<gene>
    <name evidence="3" type="primary">NCS2</name>
    <name evidence="3" type="synonym">CTU2</name>
    <name evidence="4" type="ORF">C5L36_0B02570</name>
    <name evidence="5" type="ORF">JL09_g2680</name>
</gene>
<comment type="subcellular location">
    <subcellularLocation>
        <location evidence="3">Cytoplasm</location>
    </subcellularLocation>
</comment>
<comment type="pathway">
    <text evidence="3">tRNA modification; 5-methoxycarbonylmethyl-2-thiouridine-tRNA biosynthesis.</text>
</comment>
<dbReference type="eggNOG" id="KOG2594">
    <property type="taxonomic scope" value="Eukaryota"/>
</dbReference>
<reference evidence="4 7" key="3">
    <citation type="submission" date="2018-06" db="EMBL/GenBank/DDBJ databases">
        <title>Population genomics shows no distinction between pathogenic Candida krusei and environmental Pichia kudriavzevii: One species, four names.</title>
        <authorList>
            <person name="Douglass A.P."/>
            <person name="Offei B."/>
            <person name="Braun-Galleani S."/>
            <person name="Coughlan A.Y."/>
            <person name="Martos A."/>
            <person name="Ortiz-Merino R.A."/>
            <person name="Byrne K.P."/>
            <person name="Wolfe K.H."/>
        </authorList>
    </citation>
    <scope>NUCLEOTIDE SEQUENCE [LARGE SCALE GENOMIC DNA]</scope>
    <source>
        <strain evidence="4 7">CBS573</strain>
    </source>
</reference>
<keyword evidence="1 3" id="KW-0963">Cytoplasm</keyword>
<proteinExistence type="inferred from homology"/>
<dbReference type="EMBL" id="JQFK01000023">
    <property type="protein sequence ID" value="KGK38211.1"/>
    <property type="molecule type" value="Genomic_DNA"/>
</dbReference>
<dbReference type="STRING" id="4909.A0A099P2B0"/>
<evidence type="ECO:0000256" key="2">
    <source>
        <dbReference type="ARBA" id="ARBA00022694"/>
    </source>
</evidence>
<dbReference type="GO" id="GO:0032447">
    <property type="term" value="P:protein urmylation"/>
    <property type="evidence" value="ECO:0007669"/>
    <property type="project" value="UniProtKB-UniRule"/>
</dbReference>
<comment type="function">
    <text evidence="3">Plays a central role in 2-thiolation of mcm(5)S(2)U at tRNA wobble positions of tRNA(Lys), tRNA(Glu) and tRNA(Gln). May act by forming a heterodimer with NCS6 that ligates sulfur from thiocarboxylated URM1 onto the uridine of tRNAs at wobble position. Prior mcm(5) tRNA modification by the elongator complex is required for 2-thiolation. May also be involved in protein urmylation.</text>
</comment>
<dbReference type="HAMAP" id="MF_03054">
    <property type="entry name" value="CTU2"/>
    <property type="match status" value="1"/>
</dbReference>
<protein>
    <recommendedName>
        <fullName evidence="3">Cytoplasmic tRNA 2-thiolation protein 2</fullName>
    </recommendedName>
</protein>
<keyword evidence="2 3" id="KW-0819">tRNA processing</keyword>
<dbReference type="Gene3D" id="3.40.50.620">
    <property type="entry name" value="HUPs"/>
    <property type="match status" value="1"/>
</dbReference>
<accession>A0A099P2B0</accession>
<sequence>MPAVGDLCKRCKKQKTTILSRKDTFCDPCFVRFIRGKQRKQMQSEKFKVKFKKTDNGTRILMDMRNNHESYAMFDIVFSMLVEQLTQGPKAVRGFDLVVCVIKDSQDQVNIEGIKEMYGESELERLGIQFLVIDPEAYIKMHHYEHLRLDLKKFETIKFSDSSSGFSYENVIAQVSDKSTREDIVEILHEDMLVQASVDNKCTMIAKPFSMTKLAVDILSDTIRGRGSEIPRFSRNEYVGSFEMIYPLRDILSSEIKIYSSIQNLNSLSLELTKTQNISNISTKNKTVKDMVLEYFQTLEVEYPEVVSTVVKIGGKLTNPEPLGQNKKCEICKVTIFHDPKTWLEQITVPGFVGPRNEEEEANFRRYLDSITEENVEEDKNVGFDEKVNLCYGCMVTLGVSEVKDFQWPQRPTKEEVLAEYIISDGED</sequence>
<evidence type="ECO:0000313" key="7">
    <source>
        <dbReference type="Proteomes" id="UP000249293"/>
    </source>
</evidence>
<dbReference type="UniPathway" id="UPA00988"/>
<evidence type="ECO:0000256" key="1">
    <source>
        <dbReference type="ARBA" id="ARBA00022490"/>
    </source>
</evidence>
<dbReference type="HOGENOM" id="CLU_024534_1_0_1"/>
<dbReference type="OrthoDB" id="25129at2759"/>
<dbReference type="VEuPathDB" id="FungiDB:C5L36_0B02570"/>
<dbReference type="GO" id="GO:0005829">
    <property type="term" value="C:cytosol"/>
    <property type="evidence" value="ECO:0007669"/>
    <property type="project" value="TreeGrafter"/>
</dbReference>
<dbReference type="Proteomes" id="UP000249293">
    <property type="component" value="Chromosome 2"/>
</dbReference>
<dbReference type="AlphaFoldDB" id="A0A099P2B0"/>
<reference evidence="6" key="1">
    <citation type="journal article" date="2014" name="Microb. Cell Fact.">
        <title>Exploiting Issatchenkia orientalis SD108 for succinic acid production.</title>
        <authorList>
            <person name="Xiao H."/>
            <person name="Shao Z."/>
            <person name="Jiang Y."/>
            <person name="Dole S."/>
            <person name="Zhao H."/>
        </authorList>
    </citation>
    <scope>NUCLEOTIDE SEQUENCE [LARGE SCALE GENOMIC DNA]</scope>
    <source>
        <strain evidence="6">SD108</strain>
    </source>
</reference>
<evidence type="ECO:0000313" key="4">
    <source>
        <dbReference type="EMBL" id="AWU74998.1"/>
    </source>
</evidence>
<dbReference type="GO" id="GO:0002143">
    <property type="term" value="P:tRNA wobble position uridine thiolation"/>
    <property type="evidence" value="ECO:0007669"/>
    <property type="project" value="TreeGrafter"/>
</dbReference>
<evidence type="ECO:0000256" key="3">
    <source>
        <dbReference type="HAMAP-Rule" id="MF_03054"/>
    </source>
</evidence>
<dbReference type="InterPro" id="IPR019407">
    <property type="entry name" value="CTU2"/>
</dbReference>
<evidence type="ECO:0000313" key="5">
    <source>
        <dbReference type="EMBL" id="KGK38211.1"/>
    </source>
</evidence>
<dbReference type="PANTHER" id="PTHR20882">
    <property type="entry name" value="CYTOPLASMIC TRNA 2-THIOLATION PROTEIN 2"/>
    <property type="match status" value="1"/>
</dbReference>
<dbReference type="Pfam" id="PF10288">
    <property type="entry name" value="CTU2"/>
    <property type="match status" value="1"/>
</dbReference>